<organism evidence="1">
    <name type="scientific">marine sediment metagenome</name>
    <dbReference type="NCBI Taxonomy" id="412755"/>
    <lineage>
        <taxon>unclassified sequences</taxon>
        <taxon>metagenomes</taxon>
        <taxon>ecological metagenomes</taxon>
    </lineage>
</organism>
<gene>
    <name evidence="1" type="ORF">LCGC14_1789580</name>
</gene>
<dbReference type="EMBL" id="LAZR01017065">
    <property type="protein sequence ID" value="KKM01922.1"/>
    <property type="molecule type" value="Genomic_DNA"/>
</dbReference>
<protein>
    <submittedName>
        <fullName evidence="1">Uncharacterized protein</fullName>
    </submittedName>
</protein>
<comment type="caution">
    <text evidence="1">The sequence shown here is derived from an EMBL/GenBank/DDBJ whole genome shotgun (WGS) entry which is preliminary data.</text>
</comment>
<accession>A0A0F9HFI6</accession>
<sequence>MVAKYRKKPIVIEASQWVPVTSGGDHAAVGHYRTPDGDAETPCKHCGCRMHDHGWIDTLEGGHIVCHGDWIITGIKGEIYPCKPDIFEATYEPVAPNPKGE</sequence>
<proteinExistence type="predicted"/>
<name>A0A0F9HFI6_9ZZZZ</name>
<evidence type="ECO:0000313" key="1">
    <source>
        <dbReference type="EMBL" id="KKM01922.1"/>
    </source>
</evidence>
<reference evidence="1" key="1">
    <citation type="journal article" date="2015" name="Nature">
        <title>Complex archaea that bridge the gap between prokaryotes and eukaryotes.</title>
        <authorList>
            <person name="Spang A."/>
            <person name="Saw J.H."/>
            <person name="Jorgensen S.L."/>
            <person name="Zaremba-Niedzwiedzka K."/>
            <person name="Martijn J."/>
            <person name="Lind A.E."/>
            <person name="van Eijk R."/>
            <person name="Schleper C."/>
            <person name="Guy L."/>
            <person name="Ettema T.J."/>
        </authorList>
    </citation>
    <scope>NUCLEOTIDE SEQUENCE</scope>
</reference>
<dbReference type="AlphaFoldDB" id="A0A0F9HFI6"/>